<keyword evidence="2" id="KW-0813">Transport</keyword>
<keyword evidence="8" id="KW-0472">Membrane</keyword>
<feature type="domain" description="Type II secretion system protein GspC N-terminal" evidence="10">
    <location>
        <begin position="67"/>
        <end position="129"/>
    </location>
</feature>
<evidence type="ECO:0000256" key="3">
    <source>
        <dbReference type="ARBA" id="ARBA00022475"/>
    </source>
</evidence>
<name>A0A6L6Q1M8_9BURK</name>
<keyword evidence="3" id="KW-1003">Cell membrane</keyword>
<dbReference type="Proteomes" id="UP000484015">
    <property type="component" value="Unassembled WGS sequence"/>
</dbReference>
<accession>A0A6L6Q1M8</accession>
<dbReference type="GO" id="GO:0015031">
    <property type="term" value="P:protein transport"/>
    <property type="evidence" value="ECO:0007669"/>
    <property type="project" value="UniProtKB-KW"/>
</dbReference>
<feature type="region of interest" description="Disordered" evidence="9">
    <location>
        <begin position="128"/>
        <end position="193"/>
    </location>
</feature>
<evidence type="ECO:0000256" key="5">
    <source>
        <dbReference type="ARBA" id="ARBA00022692"/>
    </source>
</evidence>
<evidence type="ECO:0000256" key="2">
    <source>
        <dbReference type="ARBA" id="ARBA00022448"/>
    </source>
</evidence>
<sequence length="193" mass="19705">MKRLPVPVTVATFGAIAALSASMAYWGMQLFKEQQRPIAAVVQQAAPEPSIEAAKGLFGGDVAVAVASNYQLKGVVAAINGRHSVAIISADGQPPKAYPVNAEVAPGVKVQEVAPRYVVLTEGGMPKRIELPADAPPGSSTAAMLPPLPSPGAPTPPALQAATPPPPPMPVPQNMPPPQTPMTGGGPVPQPRQ</sequence>
<evidence type="ECO:0000256" key="1">
    <source>
        <dbReference type="ARBA" id="ARBA00004533"/>
    </source>
</evidence>
<evidence type="ECO:0000259" key="10">
    <source>
        <dbReference type="Pfam" id="PF11356"/>
    </source>
</evidence>
<dbReference type="Pfam" id="PF11356">
    <property type="entry name" value="T2SSC"/>
    <property type="match status" value="1"/>
</dbReference>
<keyword evidence="7" id="KW-1133">Transmembrane helix</keyword>
<keyword evidence="6" id="KW-0653">Protein transport</keyword>
<evidence type="ECO:0000256" key="7">
    <source>
        <dbReference type="ARBA" id="ARBA00022989"/>
    </source>
</evidence>
<proteinExistence type="predicted"/>
<keyword evidence="5" id="KW-0812">Transmembrane</keyword>
<evidence type="ECO:0000256" key="4">
    <source>
        <dbReference type="ARBA" id="ARBA00022519"/>
    </source>
</evidence>
<reference evidence="11 12" key="1">
    <citation type="submission" date="2019-11" db="EMBL/GenBank/DDBJ databases">
        <title>Type strains purchased from KCTC, JCM and DSMZ.</title>
        <authorList>
            <person name="Lu H."/>
        </authorList>
    </citation>
    <scope>NUCLEOTIDE SEQUENCE [LARGE SCALE GENOMIC DNA]</scope>
    <source>
        <strain evidence="11 12">KCTC 42409</strain>
    </source>
</reference>
<keyword evidence="12" id="KW-1185">Reference proteome</keyword>
<comment type="subcellular location">
    <subcellularLocation>
        <location evidence="1">Cell inner membrane</location>
    </subcellularLocation>
</comment>
<comment type="caution">
    <text evidence="11">The sequence shown here is derived from an EMBL/GenBank/DDBJ whole genome shotgun (WGS) entry which is preliminary data.</text>
</comment>
<dbReference type="GO" id="GO:0005886">
    <property type="term" value="C:plasma membrane"/>
    <property type="evidence" value="ECO:0007669"/>
    <property type="project" value="UniProtKB-SubCell"/>
</dbReference>
<evidence type="ECO:0000313" key="11">
    <source>
        <dbReference type="EMBL" id="MTW03540.1"/>
    </source>
</evidence>
<dbReference type="Gene3D" id="2.30.30.830">
    <property type="match status" value="1"/>
</dbReference>
<evidence type="ECO:0000313" key="12">
    <source>
        <dbReference type="Proteomes" id="UP000484015"/>
    </source>
</evidence>
<organism evidence="11 12">
    <name type="scientific">Pseudoduganella ginsengisoli</name>
    <dbReference type="NCBI Taxonomy" id="1462440"/>
    <lineage>
        <taxon>Bacteria</taxon>
        <taxon>Pseudomonadati</taxon>
        <taxon>Pseudomonadota</taxon>
        <taxon>Betaproteobacteria</taxon>
        <taxon>Burkholderiales</taxon>
        <taxon>Oxalobacteraceae</taxon>
        <taxon>Telluria group</taxon>
        <taxon>Pseudoduganella</taxon>
    </lineage>
</organism>
<feature type="compositionally biased region" description="Pro residues" evidence="9">
    <location>
        <begin position="146"/>
        <end position="180"/>
    </location>
</feature>
<dbReference type="AlphaFoldDB" id="A0A6L6Q1M8"/>
<keyword evidence="4" id="KW-0997">Cell inner membrane</keyword>
<protein>
    <recommendedName>
        <fullName evidence="10">Type II secretion system protein GspC N-terminal domain-containing protein</fullName>
    </recommendedName>
</protein>
<dbReference type="InterPro" id="IPR024961">
    <property type="entry name" value="T2SS_GspC_N"/>
</dbReference>
<evidence type="ECO:0000256" key="6">
    <source>
        <dbReference type="ARBA" id="ARBA00022927"/>
    </source>
</evidence>
<evidence type="ECO:0000256" key="8">
    <source>
        <dbReference type="ARBA" id="ARBA00023136"/>
    </source>
</evidence>
<gene>
    <name evidence="11" type="ORF">GM668_15760</name>
</gene>
<evidence type="ECO:0000256" key="9">
    <source>
        <dbReference type="SAM" id="MobiDB-lite"/>
    </source>
</evidence>
<dbReference type="OrthoDB" id="8778618at2"/>
<dbReference type="RefSeq" id="WP_155439917.1">
    <property type="nucleotide sequence ID" value="NZ_WNLA01000010.1"/>
</dbReference>
<dbReference type="EMBL" id="WNLA01000010">
    <property type="protein sequence ID" value="MTW03540.1"/>
    <property type="molecule type" value="Genomic_DNA"/>
</dbReference>